<feature type="domain" description="Bacterial type II secretion system protein E" evidence="2">
    <location>
        <begin position="56"/>
        <end position="333"/>
    </location>
</feature>
<dbReference type="GO" id="GO:0016887">
    <property type="term" value="F:ATP hydrolysis activity"/>
    <property type="evidence" value="ECO:0007669"/>
    <property type="project" value="InterPro"/>
</dbReference>
<dbReference type="Gene3D" id="3.40.50.300">
    <property type="entry name" value="P-loop containing nucleotide triphosphate hydrolases"/>
    <property type="match status" value="1"/>
</dbReference>
<dbReference type="NCBIfam" id="TIGR03819">
    <property type="entry name" value="heli_sec_ATPase"/>
    <property type="match status" value="1"/>
</dbReference>
<name>A0AAW5HXP0_9CORY</name>
<sequence length="365" mass="39686">MSLIDRDLLLRVQRRMADEPGEVDATRLAALIREEAVVISDVDVLAAMRQLRDDTSGAGPLEPLLASGDVTDICVNAPDRVFVDRGHGLERSEIRFDSEESVRRLATRLALRCGRRLDDAQPYCDGHFRRPDGSIIRFHAVLAPTAVAGTCLSLRVLRTTTATLDELVASGTMDEERAEMLREIVRVRRAFVIVGGTGSGKTTLLSAMLAEVAPHERILAIEDTLELTPNHPHVLNLNTRAVNTEGAGQVTIADLVRQSLRMRPDRIVVGEIRGAEVTDLLAALNTGHEGGAGTLHANAIEEVPARFEALAALGGMGRDALHAQLAPALDTVIVMQRRPDGRRVLHQIGALEGNPVTTRVIWQRP</sequence>
<evidence type="ECO:0000259" key="2">
    <source>
        <dbReference type="Pfam" id="PF00437"/>
    </source>
</evidence>
<dbReference type="Gene3D" id="3.30.450.380">
    <property type="match status" value="1"/>
</dbReference>
<dbReference type="InterPro" id="IPR027417">
    <property type="entry name" value="P-loop_NTPase"/>
</dbReference>
<dbReference type="EMBL" id="JAEUWV010000013">
    <property type="protein sequence ID" value="MCO6395003.1"/>
    <property type="molecule type" value="Genomic_DNA"/>
</dbReference>
<dbReference type="RefSeq" id="WP_071573610.1">
    <property type="nucleotide sequence ID" value="NZ_JAEUWV010000013.1"/>
</dbReference>
<dbReference type="InterPro" id="IPR050921">
    <property type="entry name" value="T4SS_GSP_E_ATPase"/>
</dbReference>
<dbReference type="PANTHER" id="PTHR30486:SF6">
    <property type="entry name" value="TYPE IV PILUS RETRACTATION ATPASE PILT"/>
    <property type="match status" value="1"/>
</dbReference>
<evidence type="ECO:0000313" key="4">
    <source>
        <dbReference type="Proteomes" id="UP001205920"/>
    </source>
</evidence>
<protein>
    <submittedName>
        <fullName evidence="3">TadA family conjugal transfer-associated ATPase</fullName>
    </submittedName>
</protein>
<organism evidence="3 4">
    <name type="scientific">Corynebacterium lipophilum</name>
    <dbReference type="NCBI Taxonomy" id="2804918"/>
    <lineage>
        <taxon>Bacteria</taxon>
        <taxon>Bacillati</taxon>
        <taxon>Actinomycetota</taxon>
        <taxon>Actinomycetes</taxon>
        <taxon>Mycobacteriales</taxon>
        <taxon>Corynebacteriaceae</taxon>
        <taxon>Corynebacterium</taxon>
    </lineage>
</organism>
<dbReference type="Proteomes" id="UP001205920">
    <property type="component" value="Unassembled WGS sequence"/>
</dbReference>
<dbReference type="InterPro" id="IPR022399">
    <property type="entry name" value="TadA-like_ATPase"/>
</dbReference>
<reference evidence="3 4" key="1">
    <citation type="submission" date="2021-01" db="EMBL/GenBank/DDBJ databases">
        <title>Identification and Characterization of Corynebacterium sp.</title>
        <authorList>
            <person name="Luo Q."/>
            <person name="Qu P."/>
            <person name="Chen Q."/>
        </authorList>
    </citation>
    <scope>NUCLEOTIDE SEQUENCE [LARGE SCALE GENOMIC DNA]</scope>
    <source>
        <strain evidence="3 4">MC-18</strain>
    </source>
</reference>
<proteinExistence type="inferred from homology"/>
<comment type="similarity">
    <text evidence="1">Belongs to the GSP E family.</text>
</comment>
<evidence type="ECO:0000313" key="3">
    <source>
        <dbReference type="EMBL" id="MCO6395003.1"/>
    </source>
</evidence>
<dbReference type="PANTHER" id="PTHR30486">
    <property type="entry name" value="TWITCHING MOTILITY PROTEIN PILT"/>
    <property type="match status" value="1"/>
</dbReference>
<comment type="caution">
    <text evidence="3">The sequence shown here is derived from an EMBL/GenBank/DDBJ whole genome shotgun (WGS) entry which is preliminary data.</text>
</comment>
<dbReference type="InterPro" id="IPR001482">
    <property type="entry name" value="T2SS/T4SS_dom"/>
</dbReference>
<keyword evidence="4" id="KW-1185">Reference proteome</keyword>
<dbReference type="SUPFAM" id="SSF52540">
    <property type="entry name" value="P-loop containing nucleoside triphosphate hydrolases"/>
    <property type="match status" value="1"/>
</dbReference>
<dbReference type="AlphaFoldDB" id="A0AAW5HXP0"/>
<gene>
    <name evidence="3" type="ORF">JMN37_08480</name>
</gene>
<dbReference type="CDD" id="cd01130">
    <property type="entry name" value="VirB11-like_ATPase"/>
    <property type="match status" value="1"/>
</dbReference>
<accession>A0AAW5HXP0</accession>
<dbReference type="Pfam" id="PF00437">
    <property type="entry name" value="T2SSE"/>
    <property type="match status" value="1"/>
</dbReference>
<evidence type="ECO:0000256" key="1">
    <source>
        <dbReference type="ARBA" id="ARBA00006611"/>
    </source>
</evidence>